<comment type="caution">
    <text evidence="3">The sequence shown here is derived from an EMBL/GenBank/DDBJ whole genome shotgun (WGS) entry which is preliminary data.</text>
</comment>
<name>A0AAE3KD26_9GAMM</name>
<keyword evidence="1" id="KW-0175">Coiled coil</keyword>
<proteinExistence type="predicted"/>
<feature type="chain" id="PRO_5042054176" evidence="2">
    <location>
        <begin position="29"/>
        <end position="176"/>
    </location>
</feature>
<dbReference type="EMBL" id="JALJXV010000009">
    <property type="protein sequence ID" value="MCP1676369.1"/>
    <property type="molecule type" value="Genomic_DNA"/>
</dbReference>
<dbReference type="AlphaFoldDB" id="A0AAE3KD26"/>
<accession>A0AAE3KD26</accession>
<evidence type="ECO:0000256" key="2">
    <source>
        <dbReference type="SAM" id="SignalP"/>
    </source>
</evidence>
<evidence type="ECO:0000256" key="1">
    <source>
        <dbReference type="SAM" id="Coils"/>
    </source>
</evidence>
<feature type="coiled-coil region" evidence="1">
    <location>
        <begin position="29"/>
        <end position="74"/>
    </location>
</feature>
<organism evidence="3 4">
    <name type="scientific">Natronocella acetinitrilica</name>
    <dbReference type="NCBI Taxonomy" id="414046"/>
    <lineage>
        <taxon>Bacteria</taxon>
        <taxon>Pseudomonadati</taxon>
        <taxon>Pseudomonadota</taxon>
        <taxon>Gammaproteobacteria</taxon>
        <taxon>Chromatiales</taxon>
        <taxon>Ectothiorhodospiraceae</taxon>
        <taxon>Natronocella</taxon>
    </lineage>
</organism>
<reference evidence="3" key="1">
    <citation type="submission" date="2022-03" db="EMBL/GenBank/DDBJ databases">
        <title>Genomic Encyclopedia of Type Strains, Phase III (KMG-III): the genomes of soil and plant-associated and newly described type strains.</title>
        <authorList>
            <person name="Whitman W."/>
        </authorList>
    </citation>
    <scope>NUCLEOTIDE SEQUENCE</scope>
    <source>
        <strain evidence="3">ANL 6-2</strain>
    </source>
</reference>
<feature type="signal peptide" evidence="2">
    <location>
        <begin position="1"/>
        <end position="28"/>
    </location>
</feature>
<evidence type="ECO:0000313" key="3">
    <source>
        <dbReference type="EMBL" id="MCP1676369.1"/>
    </source>
</evidence>
<evidence type="ECO:0000313" key="4">
    <source>
        <dbReference type="Proteomes" id="UP001205843"/>
    </source>
</evidence>
<keyword evidence="2" id="KW-0732">Signal</keyword>
<dbReference type="Proteomes" id="UP001205843">
    <property type="component" value="Unassembled WGS sequence"/>
</dbReference>
<dbReference type="RefSeq" id="WP_253482313.1">
    <property type="nucleotide sequence ID" value="NZ_JALJXV010000009.1"/>
</dbReference>
<keyword evidence="4" id="KW-1185">Reference proteome</keyword>
<protein>
    <submittedName>
        <fullName evidence="3">Glucose/arabinose dehydrogenase</fullName>
    </submittedName>
</protein>
<gene>
    <name evidence="3" type="ORF">J2T57_003530</name>
</gene>
<sequence length="176" mass="20065">MMRLVCARNFIVAGIAMLAFAFTGSAMAQQQGQEEIQQLQQRLIQIQQQAVENNPELQDQAEELESMVRSTMEDAGFDPDGAIARLEQIQAEFEAEGTSDDQRQAMMEEAQEIQMDLQQGQQMALQDEQVIAAQQSFEDNLMDAMRAEDPDTDELLARFDELRSQMEQQFQQQQPQ</sequence>